<dbReference type="InterPro" id="IPR023997">
    <property type="entry name" value="TonB-dep_OMP_SusC/RagA_CS"/>
</dbReference>
<keyword evidence="10" id="KW-0675">Receptor</keyword>
<evidence type="ECO:0000313" key="10">
    <source>
        <dbReference type="EMBL" id="MDN3688155.1"/>
    </source>
</evidence>
<sequence>MKKSVLILVTLLLALPMVGWSQSKTVSGTVISGEDNMTLPGVNVRVQGTSRGTVTDIDGSYSIAVSNEETLVFSYIGFLSQEVSVGNQSTIDITLIPDAKTLGEVVVVGYGSVTRGDLTGNVASLKGSEIANVPVPTFQEAIQGRMSGVFVESSSGKVGEGVKIRVRGTSSISGGNDPLYVIDGIPVTSSGTIGKSNPLADINFNDIESFEVLKDASAAAIYGARASNGVVLITTKSGTAGKTKFNVGIQRGVSSPTRKNEFLNAAQYVELMRESGYNNDLANGLDPINNPDDYEDSDLEFVENRLDRYAGHTDWREGTVNTDWQEQAFNPEAGITNVNFSANGGNESTRFYFSTSYDKQDGIMIRNKFERISGRLNLDHRISDRFTIGANFSLARTETTRLPEDNQFNNPIQLVALAPITPIRDENGVLYDRPTTTYYNSLIDSENANWLSTSYRNINNIFGEYSFTENLKFRSDFAVDIINQNDDRFFGSRTITGQGTNGFGTSRWARIVNYNTNNYFTYSNTFDERHQLEVVGGMSFQKTEDNYTRVDGQEFPLDALKTLESAAEIVEGTSTFTNFTFLSYFSRINYKLDNRYLMTLSARYDASSRFGENNRYGFFPAGSLGWILTEEAFLKGKEGLSLLKLRTSYGITGNAEIGNFDHLGLYGPASYGLRPGLQPTQIKNPDLTWETTAQFNVGIEFGLFDDRITGELDYYDKRTSDLLLLLPLPGTSGFASFRQNTGKMQNYGFEVVLNSANYADQNFSWNTSVNFARNINRVRELSEGQNSIPPSSSRFLNGIFIGEPIGVFYGPRYAGVDPTNGDALYYSNEALTETTNDFNEATRMVVGDPNPDFIAGITNDITYKNIQLSFLFQGVFGNDIYEGGGGFYAANGDWFDNSTAIQFNRWQNPGDITNIPQARLGECNGCNASSRFVSDGSYVRLKTLSLGYNLPSSLIEKMKINSARVYFMAQNLLTFTNYMGWDPEVNADYLGSTTSDSNVFQGVDFYSAPQAKTFSLGLNVGL</sequence>
<evidence type="ECO:0000256" key="2">
    <source>
        <dbReference type="ARBA" id="ARBA00022448"/>
    </source>
</evidence>
<comment type="caution">
    <text evidence="10">The sequence shown here is derived from an EMBL/GenBank/DDBJ whole genome shotgun (WGS) entry which is preliminary data.</text>
</comment>
<keyword evidence="5 7" id="KW-0472">Membrane</keyword>
<dbReference type="SUPFAM" id="SSF56935">
    <property type="entry name" value="Porins"/>
    <property type="match status" value="1"/>
</dbReference>
<evidence type="ECO:0000256" key="7">
    <source>
        <dbReference type="PROSITE-ProRule" id="PRU01360"/>
    </source>
</evidence>
<keyword evidence="3 7" id="KW-1134">Transmembrane beta strand</keyword>
<comment type="subcellular location">
    <subcellularLocation>
        <location evidence="1 7">Cell outer membrane</location>
        <topology evidence="1 7">Multi-pass membrane protein</topology>
    </subcellularLocation>
</comment>
<keyword evidence="2 7" id="KW-0813">Transport</keyword>
<dbReference type="Pfam" id="PF13715">
    <property type="entry name" value="CarbopepD_reg_2"/>
    <property type="match status" value="1"/>
</dbReference>
<organism evidence="10 11">
    <name type="scientific">Cyclobacterium jeungdonense</name>
    <dbReference type="NCBI Taxonomy" id="708087"/>
    <lineage>
        <taxon>Bacteria</taxon>
        <taxon>Pseudomonadati</taxon>
        <taxon>Bacteroidota</taxon>
        <taxon>Cytophagia</taxon>
        <taxon>Cytophagales</taxon>
        <taxon>Cyclobacteriaceae</taxon>
        <taxon>Cyclobacterium</taxon>
    </lineage>
</organism>
<dbReference type="Gene3D" id="2.170.130.10">
    <property type="entry name" value="TonB-dependent receptor, plug domain"/>
    <property type="match status" value="1"/>
</dbReference>
<dbReference type="EMBL" id="JAUFQS010000008">
    <property type="protein sequence ID" value="MDN3688155.1"/>
    <property type="molecule type" value="Genomic_DNA"/>
</dbReference>
<dbReference type="NCBIfam" id="TIGR04057">
    <property type="entry name" value="SusC_RagA_signa"/>
    <property type="match status" value="1"/>
</dbReference>
<dbReference type="SUPFAM" id="SSF49464">
    <property type="entry name" value="Carboxypeptidase regulatory domain-like"/>
    <property type="match status" value="1"/>
</dbReference>
<dbReference type="PROSITE" id="PS52016">
    <property type="entry name" value="TONB_DEPENDENT_REC_3"/>
    <property type="match status" value="1"/>
</dbReference>
<feature type="chain" id="PRO_5046705651" evidence="8">
    <location>
        <begin position="22"/>
        <end position="1022"/>
    </location>
</feature>
<evidence type="ECO:0000256" key="8">
    <source>
        <dbReference type="SAM" id="SignalP"/>
    </source>
</evidence>
<protein>
    <submittedName>
        <fullName evidence="10">TonB-dependent receptor</fullName>
    </submittedName>
</protein>
<dbReference type="Pfam" id="PF07715">
    <property type="entry name" value="Plug"/>
    <property type="match status" value="1"/>
</dbReference>
<evidence type="ECO:0000313" key="11">
    <source>
        <dbReference type="Proteomes" id="UP001236663"/>
    </source>
</evidence>
<feature type="domain" description="TonB-dependent receptor plug" evidence="9">
    <location>
        <begin position="117"/>
        <end position="230"/>
    </location>
</feature>
<evidence type="ECO:0000256" key="3">
    <source>
        <dbReference type="ARBA" id="ARBA00022452"/>
    </source>
</evidence>
<evidence type="ECO:0000256" key="5">
    <source>
        <dbReference type="ARBA" id="ARBA00023136"/>
    </source>
</evidence>
<proteinExistence type="inferred from homology"/>
<keyword evidence="11" id="KW-1185">Reference proteome</keyword>
<dbReference type="InterPro" id="IPR037066">
    <property type="entry name" value="Plug_dom_sf"/>
</dbReference>
<evidence type="ECO:0000256" key="4">
    <source>
        <dbReference type="ARBA" id="ARBA00022692"/>
    </source>
</evidence>
<evidence type="ECO:0000256" key="6">
    <source>
        <dbReference type="ARBA" id="ARBA00023237"/>
    </source>
</evidence>
<dbReference type="Proteomes" id="UP001236663">
    <property type="component" value="Unassembled WGS sequence"/>
</dbReference>
<dbReference type="InterPro" id="IPR008969">
    <property type="entry name" value="CarboxyPept-like_regulatory"/>
</dbReference>
<comment type="similarity">
    <text evidence="7">Belongs to the TonB-dependent receptor family.</text>
</comment>
<keyword evidence="6 7" id="KW-0998">Cell outer membrane</keyword>
<dbReference type="InterPro" id="IPR036942">
    <property type="entry name" value="Beta-barrel_TonB_sf"/>
</dbReference>
<dbReference type="RefSeq" id="WP_163387058.1">
    <property type="nucleotide sequence ID" value="NZ_JAUFQS010000008.1"/>
</dbReference>
<name>A0ABT8C8R7_9BACT</name>
<dbReference type="Gene3D" id="2.60.40.1120">
    <property type="entry name" value="Carboxypeptidase-like, regulatory domain"/>
    <property type="match status" value="1"/>
</dbReference>
<evidence type="ECO:0000259" key="9">
    <source>
        <dbReference type="Pfam" id="PF07715"/>
    </source>
</evidence>
<accession>A0ABT8C8R7</accession>
<dbReference type="InterPro" id="IPR023996">
    <property type="entry name" value="TonB-dep_OMP_SusC/RagA"/>
</dbReference>
<keyword evidence="4 7" id="KW-0812">Transmembrane</keyword>
<dbReference type="InterPro" id="IPR012910">
    <property type="entry name" value="Plug_dom"/>
</dbReference>
<feature type="signal peptide" evidence="8">
    <location>
        <begin position="1"/>
        <end position="21"/>
    </location>
</feature>
<dbReference type="NCBIfam" id="TIGR04056">
    <property type="entry name" value="OMP_RagA_SusC"/>
    <property type="match status" value="1"/>
</dbReference>
<gene>
    <name evidence="10" type="ORF">QWZ15_09965</name>
</gene>
<dbReference type="InterPro" id="IPR039426">
    <property type="entry name" value="TonB-dep_rcpt-like"/>
</dbReference>
<reference evidence="11" key="1">
    <citation type="journal article" date="2019" name="Int. J. Syst. Evol. Microbiol.">
        <title>The Global Catalogue of Microorganisms (GCM) 10K type strain sequencing project: providing services to taxonomists for standard genome sequencing and annotation.</title>
        <authorList>
            <consortium name="The Broad Institute Genomics Platform"/>
            <consortium name="The Broad Institute Genome Sequencing Center for Infectious Disease"/>
            <person name="Wu L."/>
            <person name="Ma J."/>
        </authorList>
    </citation>
    <scope>NUCLEOTIDE SEQUENCE [LARGE SCALE GENOMIC DNA]</scope>
    <source>
        <strain evidence="11">CECT 7706</strain>
    </source>
</reference>
<keyword evidence="8" id="KW-0732">Signal</keyword>
<evidence type="ECO:0000256" key="1">
    <source>
        <dbReference type="ARBA" id="ARBA00004571"/>
    </source>
</evidence>
<dbReference type="Gene3D" id="2.40.170.20">
    <property type="entry name" value="TonB-dependent receptor, beta-barrel domain"/>
    <property type="match status" value="1"/>
</dbReference>